<dbReference type="Proteomes" id="UP000738359">
    <property type="component" value="Unassembled WGS sequence"/>
</dbReference>
<protein>
    <recommendedName>
        <fullName evidence="3">Alcohol dehydrogenase</fullName>
    </recommendedName>
</protein>
<evidence type="ECO:0000313" key="1">
    <source>
        <dbReference type="EMBL" id="KAF9943528.1"/>
    </source>
</evidence>
<gene>
    <name evidence="1" type="ORF">BGZ70_005830</name>
</gene>
<comment type="caution">
    <text evidence="1">The sequence shown here is derived from an EMBL/GenBank/DDBJ whole genome shotgun (WGS) entry which is preliminary data.</text>
</comment>
<dbReference type="AlphaFoldDB" id="A0A9P6IR18"/>
<feature type="non-terminal residue" evidence="1">
    <location>
        <position position="1"/>
    </location>
</feature>
<dbReference type="Gene3D" id="3.90.180.10">
    <property type="entry name" value="Medium-chain alcohol dehydrogenases, catalytic domain"/>
    <property type="match status" value="1"/>
</dbReference>
<evidence type="ECO:0000313" key="2">
    <source>
        <dbReference type="Proteomes" id="UP000738359"/>
    </source>
</evidence>
<keyword evidence="2" id="KW-1185">Reference proteome</keyword>
<organism evidence="1 2">
    <name type="scientific">Mortierella alpina</name>
    <name type="common">Oleaginous fungus</name>
    <name type="synonym">Mortierella renispora</name>
    <dbReference type="NCBI Taxonomy" id="64518"/>
    <lineage>
        <taxon>Eukaryota</taxon>
        <taxon>Fungi</taxon>
        <taxon>Fungi incertae sedis</taxon>
        <taxon>Mucoromycota</taxon>
        <taxon>Mortierellomycotina</taxon>
        <taxon>Mortierellomycetes</taxon>
        <taxon>Mortierellales</taxon>
        <taxon>Mortierellaceae</taxon>
        <taxon>Mortierella</taxon>
    </lineage>
</organism>
<sequence>ALTIHGFSTRHHYHRFPEFWKEFVPLVARGGFKTPKSTVVQGLENAGQAFADYFDGKYQGKVIVQVA</sequence>
<accession>A0A9P6IR18</accession>
<dbReference type="EMBL" id="JAAAHY010003152">
    <property type="protein sequence ID" value="KAF9943528.1"/>
    <property type="molecule type" value="Genomic_DNA"/>
</dbReference>
<proteinExistence type="predicted"/>
<reference evidence="1" key="1">
    <citation type="journal article" date="2020" name="Fungal Divers.">
        <title>Resolving the Mortierellaceae phylogeny through synthesis of multi-gene phylogenetics and phylogenomics.</title>
        <authorList>
            <person name="Vandepol N."/>
            <person name="Liber J."/>
            <person name="Desiro A."/>
            <person name="Na H."/>
            <person name="Kennedy M."/>
            <person name="Barry K."/>
            <person name="Grigoriev I.V."/>
            <person name="Miller A.N."/>
            <person name="O'Donnell K."/>
            <person name="Stajich J.E."/>
            <person name="Bonito G."/>
        </authorList>
    </citation>
    <scope>NUCLEOTIDE SEQUENCE</scope>
    <source>
        <strain evidence="1">CK1249</strain>
    </source>
</reference>
<evidence type="ECO:0008006" key="3">
    <source>
        <dbReference type="Google" id="ProtNLM"/>
    </source>
</evidence>
<name>A0A9P6IR18_MORAP</name>
<dbReference type="Gene3D" id="3.40.50.720">
    <property type="entry name" value="NAD(P)-binding Rossmann-like Domain"/>
    <property type="match status" value="1"/>
</dbReference>
<dbReference type="OrthoDB" id="809632at2759"/>